<accession>A0AAD5Q396</accession>
<evidence type="ECO:0008006" key="4">
    <source>
        <dbReference type="Google" id="ProtNLM"/>
    </source>
</evidence>
<feature type="region of interest" description="Disordered" evidence="1">
    <location>
        <begin position="19"/>
        <end position="47"/>
    </location>
</feature>
<feature type="region of interest" description="Disordered" evidence="1">
    <location>
        <begin position="312"/>
        <end position="339"/>
    </location>
</feature>
<name>A0AAD5Q396_PYTIN</name>
<feature type="compositionally biased region" description="Polar residues" evidence="1">
    <location>
        <begin position="272"/>
        <end position="298"/>
    </location>
</feature>
<dbReference type="Proteomes" id="UP001209570">
    <property type="component" value="Unassembled WGS sequence"/>
</dbReference>
<dbReference type="InterPro" id="IPR043502">
    <property type="entry name" value="DNA/RNA_pol_sf"/>
</dbReference>
<evidence type="ECO:0000313" key="3">
    <source>
        <dbReference type="Proteomes" id="UP001209570"/>
    </source>
</evidence>
<protein>
    <recommendedName>
        <fullName evidence="4">Reverse transcriptase/retrotransposon-derived protein RNase H-like domain-containing protein</fullName>
    </recommendedName>
</protein>
<dbReference type="InterPro" id="IPR051320">
    <property type="entry name" value="Viral_Replic_Matur_Polypro"/>
</dbReference>
<gene>
    <name evidence="2" type="ORF">P43SY_009968</name>
</gene>
<comment type="caution">
    <text evidence="2">The sequence shown here is derived from an EMBL/GenBank/DDBJ whole genome shotgun (WGS) entry which is preliminary data.</text>
</comment>
<organism evidence="2 3">
    <name type="scientific">Pythium insidiosum</name>
    <name type="common">Pythiosis disease agent</name>
    <dbReference type="NCBI Taxonomy" id="114742"/>
    <lineage>
        <taxon>Eukaryota</taxon>
        <taxon>Sar</taxon>
        <taxon>Stramenopiles</taxon>
        <taxon>Oomycota</taxon>
        <taxon>Peronosporomycetes</taxon>
        <taxon>Pythiales</taxon>
        <taxon>Pythiaceae</taxon>
        <taxon>Pythium</taxon>
    </lineage>
</organism>
<dbReference type="Gene3D" id="3.30.70.270">
    <property type="match status" value="1"/>
</dbReference>
<dbReference type="EMBL" id="JAKCXM010001089">
    <property type="protein sequence ID" value="KAJ0391373.1"/>
    <property type="molecule type" value="Genomic_DNA"/>
</dbReference>
<proteinExistence type="predicted"/>
<dbReference type="PANTHER" id="PTHR33064">
    <property type="entry name" value="POL PROTEIN"/>
    <property type="match status" value="1"/>
</dbReference>
<keyword evidence="3" id="KW-1185">Reference proteome</keyword>
<dbReference type="AlphaFoldDB" id="A0AAD5Q396"/>
<dbReference type="PANTHER" id="PTHR33064:SF37">
    <property type="entry name" value="RIBONUCLEASE H"/>
    <property type="match status" value="1"/>
</dbReference>
<reference evidence="2" key="1">
    <citation type="submission" date="2021-12" db="EMBL/GenBank/DDBJ databases">
        <title>Prjna785345.</title>
        <authorList>
            <person name="Rujirawat T."/>
            <person name="Krajaejun T."/>
        </authorList>
    </citation>
    <scope>NUCLEOTIDE SEQUENCE</scope>
    <source>
        <strain evidence="2">Pi057C3</strain>
    </source>
</reference>
<dbReference type="InterPro" id="IPR043128">
    <property type="entry name" value="Rev_trsase/Diguanyl_cyclase"/>
</dbReference>
<dbReference type="SUPFAM" id="SSF56672">
    <property type="entry name" value="DNA/RNA polymerases"/>
    <property type="match status" value="1"/>
</dbReference>
<evidence type="ECO:0000256" key="1">
    <source>
        <dbReference type="SAM" id="MobiDB-lite"/>
    </source>
</evidence>
<feature type="region of interest" description="Disordered" evidence="1">
    <location>
        <begin position="259"/>
        <end position="298"/>
    </location>
</feature>
<sequence length="451" mass="49179">MVRGDTDDGVARNLLAEIEEEAKEDEADSRVQGGTPAAEASLPVGGSPMVDAPPLVVDLTKETPQTPATRAMNEFPPRFPSDWVPARALELLTAKNEVLKCLRVIKVAPSGEMRDPGFAVMNDAEQIVRAIIGVFNTGGCSVAILDPHKLVSFPVDRLRAAGQATYDLFLRHQAKKVIEAAAKSSIHDLVDGSELQRLAERYMGMSKDEATEMKEKVARQKAMIKSLESYLQDMADEQARLRTALEDRGACMQQSARVVVGSQGDRHGNVPTPASSSTMQPTPGDSTSSRRPASSVKETLSEMLGKTFRPTGVKAEADAKPSTLDAKLPLPGVKDAGKENPSTTDYLADIYEDCLAQMQGSFLGSLNYYHRFVEHFAVYAAALYEVTPRYLVLAKTSPEHLATARVAFEVLKKKLAETPILRHFDPERRPIVVIYANDWAVASSLLQENEG</sequence>
<evidence type="ECO:0000313" key="2">
    <source>
        <dbReference type="EMBL" id="KAJ0391373.1"/>
    </source>
</evidence>